<dbReference type="Gene3D" id="3.40.120.10">
    <property type="entry name" value="Alpha-D-Glucose-1,6-Bisphosphate, subunit A, domain 3"/>
    <property type="match status" value="3"/>
</dbReference>
<comment type="cofactor">
    <cofactor evidence="1">
        <name>Mg(2+)</name>
        <dbReference type="ChEBI" id="CHEBI:18420"/>
    </cofactor>
</comment>
<dbReference type="InterPro" id="IPR016066">
    <property type="entry name" value="A-D-PHexomutase_CS"/>
</dbReference>
<dbReference type="InterPro" id="IPR036900">
    <property type="entry name" value="A-D-PHexomutase_C_sf"/>
</dbReference>
<dbReference type="GO" id="GO:0008973">
    <property type="term" value="F:phosphopentomutase activity"/>
    <property type="evidence" value="ECO:0007669"/>
    <property type="project" value="TreeGrafter"/>
</dbReference>
<gene>
    <name evidence="12" type="primary">pgm</name>
    <name evidence="12" type="ORF">AUT07_00458</name>
</gene>
<dbReference type="InterPro" id="IPR016055">
    <property type="entry name" value="A-D-PHexomutase_a/b/a-I/II/III"/>
</dbReference>
<dbReference type="EC" id="5.4.2.2" evidence="7"/>
<evidence type="ECO:0000259" key="9">
    <source>
        <dbReference type="Pfam" id="PF02878"/>
    </source>
</evidence>
<dbReference type="SUPFAM" id="SSF53738">
    <property type="entry name" value="Phosphoglucomutase, first 3 domains"/>
    <property type="match status" value="3"/>
</dbReference>
<dbReference type="Proteomes" id="UP000069926">
    <property type="component" value="Chromosome"/>
</dbReference>
<feature type="domain" description="Alpha-D-phosphohexomutase alpha/beta/alpha" evidence="11">
    <location>
        <begin position="320"/>
        <end position="437"/>
    </location>
</feature>
<dbReference type="Pfam" id="PF02879">
    <property type="entry name" value="PGM_PMM_II"/>
    <property type="match status" value="1"/>
</dbReference>
<keyword evidence="6 12" id="KW-0413">Isomerase</keyword>
<dbReference type="OrthoDB" id="9806956at2"/>
<feature type="domain" description="Alpha-D-phosphohexomutase alpha/beta/alpha" evidence="9">
    <location>
        <begin position="40"/>
        <end position="179"/>
    </location>
</feature>
<dbReference type="GO" id="GO:0006166">
    <property type="term" value="P:purine ribonucleoside salvage"/>
    <property type="evidence" value="ECO:0007669"/>
    <property type="project" value="TreeGrafter"/>
</dbReference>
<comment type="similarity">
    <text evidence="2 8">Belongs to the phosphohexose mutase family.</text>
</comment>
<proteinExistence type="inferred from homology"/>
<keyword evidence="13" id="KW-1185">Reference proteome</keyword>
<dbReference type="InterPro" id="IPR005841">
    <property type="entry name" value="Alpha-D-phosphohexomutase_SF"/>
</dbReference>
<evidence type="ECO:0000256" key="8">
    <source>
        <dbReference type="RuleBase" id="RU004326"/>
    </source>
</evidence>
<dbReference type="GO" id="GO:0005975">
    <property type="term" value="P:carbohydrate metabolic process"/>
    <property type="evidence" value="ECO:0007669"/>
    <property type="project" value="UniProtKB-UniRule"/>
</dbReference>
<dbReference type="Pfam" id="PF02878">
    <property type="entry name" value="PGM_PMM_I"/>
    <property type="match status" value="1"/>
</dbReference>
<dbReference type="KEGG" id="asy:AUT07_00458"/>
<sequence>MALHKRAGKFAKKSDLIDVKQLIKQYYLLKPQIKNPDQNVKFGTSGHRGSSYRYNFNEQHILAITQAIVEVRQYYGITGPCFIGKDTHALSSAAFMTVVEILIGNKINVIVQKNNGFTPTPSISYAILNYNKTHEQKADGIIITPSHNPPEYGGIKYNSFYGGPANTLLTSKIEFIANKFIANKLSTVKRTNYQIAIKDSHYIEKDFVESYVISLNSVINMTAIKKSKLKIAVDILGGAGINYWKRIIEYYKINLKIINEQIDPTFSFMTLDYDGTIRMDCSSHWVMKKLLNLRKQFDLAFANDPDHDRHGIITPLGLMNSNHYLAVAIDYLFRHRPKWKKDLAVGKTLVSSIIIDRVVADLGLELIEVPVGFKWFVDNLYKGKYGFVGEESAGATFLKFNGTPWTTDKDGIILCLLAAEIMAVTGKNPQQYYQDITHRIGKSWYKKIQIKINYEQKKYFTKLITDIASIKVLAGDPITSHFTKKIDGEIDSLKVITDHGWFTIRSSGTEELYKIYCESFKSNKHLKLIEFEVIQIIKKSIIIV</sequence>
<evidence type="ECO:0000313" key="13">
    <source>
        <dbReference type="Proteomes" id="UP000069926"/>
    </source>
</evidence>
<evidence type="ECO:0000256" key="4">
    <source>
        <dbReference type="ARBA" id="ARBA00022723"/>
    </source>
</evidence>
<reference evidence="12 13" key="1">
    <citation type="submission" date="2016-01" db="EMBL/GenBank/DDBJ databases">
        <title>Genome sequence of Ca. Arsenophonus lipopteni, the exclusive symbiont of a blood sucking fly Lipoptena cervi (Diptera: Hippoboscidae).</title>
        <authorList>
            <person name="Novakova E."/>
            <person name="Hypsa V."/>
            <person name="Nguyen P."/>
            <person name="Husnik F."/>
            <person name="Darby A.C."/>
        </authorList>
    </citation>
    <scope>NUCLEOTIDE SEQUENCE [LARGE SCALE GENOMIC DNA]</scope>
    <source>
        <strain evidence="12 13">CB</strain>
    </source>
</reference>
<evidence type="ECO:0000313" key="12">
    <source>
        <dbReference type="EMBL" id="AMA65028.1"/>
    </source>
</evidence>
<evidence type="ECO:0000256" key="2">
    <source>
        <dbReference type="ARBA" id="ARBA00010231"/>
    </source>
</evidence>
<evidence type="ECO:0000256" key="5">
    <source>
        <dbReference type="ARBA" id="ARBA00022842"/>
    </source>
</evidence>
<evidence type="ECO:0000259" key="11">
    <source>
        <dbReference type="Pfam" id="PF02880"/>
    </source>
</evidence>
<dbReference type="PATRIC" id="fig|634113.3.peg.440"/>
<dbReference type="GO" id="GO:0004614">
    <property type="term" value="F:phosphoglucomutase activity"/>
    <property type="evidence" value="ECO:0007669"/>
    <property type="project" value="UniProtKB-UniRule"/>
</dbReference>
<dbReference type="PROSITE" id="PS00710">
    <property type="entry name" value="PGM_PMM"/>
    <property type="match status" value="1"/>
</dbReference>
<organism evidence="12 13">
    <name type="scientific">Candidatus Arsenophonus lipoptenae</name>
    <dbReference type="NCBI Taxonomy" id="634113"/>
    <lineage>
        <taxon>Bacteria</taxon>
        <taxon>Pseudomonadati</taxon>
        <taxon>Pseudomonadota</taxon>
        <taxon>Gammaproteobacteria</taxon>
        <taxon>Enterobacterales</taxon>
        <taxon>Morganellaceae</taxon>
        <taxon>Arsenophonus</taxon>
    </lineage>
</organism>
<dbReference type="EMBL" id="CP013920">
    <property type="protein sequence ID" value="AMA65028.1"/>
    <property type="molecule type" value="Genomic_DNA"/>
</dbReference>
<evidence type="ECO:0000259" key="10">
    <source>
        <dbReference type="Pfam" id="PF02879"/>
    </source>
</evidence>
<name>A0A0X9VVI8_9GAMM</name>
<evidence type="ECO:0000256" key="7">
    <source>
        <dbReference type="NCBIfam" id="TIGR01132"/>
    </source>
</evidence>
<feature type="domain" description="Alpha-D-phosphohexomutase alpha/beta/alpha" evidence="10">
    <location>
        <begin position="210"/>
        <end position="316"/>
    </location>
</feature>
<dbReference type="InterPro" id="IPR005844">
    <property type="entry name" value="A-D-PHexomutase_a/b/a-I"/>
</dbReference>
<keyword evidence="3" id="KW-0597">Phosphoprotein</keyword>
<evidence type="ECO:0000256" key="3">
    <source>
        <dbReference type="ARBA" id="ARBA00022553"/>
    </source>
</evidence>
<accession>A0A0X9VVI8</accession>
<dbReference type="PANTHER" id="PTHR45745:SF1">
    <property type="entry name" value="PHOSPHOGLUCOMUTASE 2B-RELATED"/>
    <property type="match status" value="1"/>
</dbReference>
<evidence type="ECO:0000256" key="1">
    <source>
        <dbReference type="ARBA" id="ARBA00001946"/>
    </source>
</evidence>
<dbReference type="STRING" id="634113.AUT07_00458"/>
<dbReference type="GO" id="GO:0000287">
    <property type="term" value="F:magnesium ion binding"/>
    <property type="evidence" value="ECO:0007669"/>
    <property type="project" value="InterPro"/>
</dbReference>
<dbReference type="InterPro" id="IPR005845">
    <property type="entry name" value="A-D-PHexomutase_a/b/a-II"/>
</dbReference>
<dbReference type="Pfam" id="PF02880">
    <property type="entry name" value="PGM_PMM_III"/>
    <property type="match status" value="1"/>
</dbReference>
<dbReference type="PRINTS" id="PR00509">
    <property type="entry name" value="PGMPMM"/>
</dbReference>
<dbReference type="AlphaFoldDB" id="A0A0X9VVI8"/>
<dbReference type="InterPro" id="IPR005846">
    <property type="entry name" value="A-D-PHexomutase_a/b/a-III"/>
</dbReference>
<dbReference type="SUPFAM" id="SSF55957">
    <property type="entry name" value="Phosphoglucomutase, C-terminal domain"/>
    <property type="match status" value="1"/>
</dbReference>
<dbReference type="InterPro" id="IPR005852">
    <property type="entry name" value="PGM_a-D-Glc-sp"/>
</dbReference>
<keyword evidence="5 8" id="KW-0460">Magnesium</keyword>
<dbReference type="PANTHER" id="PTHR45745">
    <property type="entry name" value="PHOSPHOMANNOMUTASE 45A"/>
    <property type="match status" value="1"/>
</dbReference>
<evidence type="ECO:0000256" key="6">
    <source>
        <dbReference type="ARBA" id="ARBA00023235"/>
    </source>
</evidence>
<dbReference type="RefSeq" id="WP_066283654.1">
    <property type="nucleotide sequence ID" value="NZ_CP013920.1"/>
</dbReference>
<protein>
    <recommendedName>
        <fullName evidence="7">Phosphoglucomutase</fullName>
        <ecNumber evidence="7">5.4.2.2</ecNumber>
    </recommendedName>
</protein>
<dbReference type="NCBIfam" id="TIGR01132">
    <property type="entry name" value="pgm"/>
    <property type="match status" value="1"/>
</dbReference>
<dbReference type="Gene3D" id="3.30.310.50">
    <property type="entry name" value="Alpha-D-phosphohexomutase, C-terminal domain"/>
    <property type="match status" value="1"/>
</dbReference>
<keyword evidence="4 8" id="KW-0479">Metal-binding</keyword>